<dbReference type="Proteomes" id="UP000663824">
    <property type="component" value="Unassembled WGS sequence"/>
</dbReference>
<dbReference type="PANTHER" id="PTHR12778">
    <property type="entry name" value="SOLUTE CARRIER FAMILY 33 ACETYL-COA TRANSPORTER -RELATED"/>
    <property type="match status" value="1"/>
</dbReference>
<proteinExistence type="predicted"/>
<comment type="caution">
    <text evidence="6">The sequence shown here is derived from an EMBL/GenBank/DDBJ whole genome shotgun (WGS) entry which is preliminary data.</text>
</comment>
<dbReference type="EMBL" id="CAJNOW010003338">
    <property type="protein sequence ID" value="CAF1378622.1"/>
    <property type="molecule type" value="Genomic_DNA"/>
</dbReference>
<dbReference type="GO" id="GO:0016020">
    <property type="term" value="C:membrane"/>
    <property type="evidence" value="ECO:0007669"/>
    <property type="project" value="UniProtKB-SubCell"/>
</dbReference>
<accession>A0A815J8G5</accession>
<feature type="transmembrane region" description="Helical" evidence="5">
    <location>
        <begin position="195"/>
        <end position="213"/>
    </location>
</feature>
<evidence type="ECO:0000256" key="4">
    <source>
        <dbReference type="ARBA" id="ARBA00023136"/>
    </source>
</evidence>
<organism evidence="6 9">
    <name type="scientific">Rotaria magnacalcarata</name>
    <dbReference type="NCBI Taxonomy" id="392030"/>
    <lineage>
        <taxon>Eukaryota</taxon>
        <taxon>Metazoa</taxon>
        <taxon>Spiralia</taxon>
        <taxon>Gnathifera</taxon>
        <taxon>Rotifera</taxon>
        <taxon>Eurotatoria</taxon>
        <taxon>Bdelloidea</taxon>
        <taxon>Philodinida</taxon>
        <taxon>Philodinidae</taxon>
        <taxon>Rotaria</taxon>
    </lineage>
</organism>
<dbReference type="EMBL" id="CAJNRE010012999">
    <property type="protein sequence ID" value="CAF2115573.1"/>
    <property type="molecule type" value="Genomic_DNA"/>
</dbReference>
<gene>
    <name evidence="7" type="ORF">CJN711_LOCUS33411</name>
    <name evidence="6" type="ORF">KQP761_LOCUS8594</name>
    <name evidence="8" type="ORF">MBJ925_LOCUS24895</name>
</gene>
<evidence type="ECO:0000313" key="8">
    <source>
        <dbReference type="EMBL" id="CAF2115573.1"/>
    </source>
</evidence>
<feature type="transmembrane region" description="Helical" evidence="5">
    <location>
        <begin position="46"/>
        <end position="69"/>
    </location>
</feature>
<keyword evidence="4 5" id="KW-0472">Membrane</keyword>
<keyword evidence="3 5" id="KW-1133">Transmembrane helix</keyword>
<evidence type="ECO:0000313" key="6">
    <source>
        <dbReference type="EMBL" id="CAF1378622.1"/>
    </source>
</evidence>
<dbReference type="InterPro" id="IPR004752">
    <property type="entry name" value="AmpG_permease/AT-1"/>
</dbReference>
<evidence type="ECO:0000256" key="5">
    <source>
        <dbReference type="SAM" id="Phobius"/>
    </source>
</evidence>
<dbReference type="EMBL" id="CAJNOV010016148">
    <property type="protein sequence ID" value="CAF1585185.1"/>
    <property type="molecule type" value="Genomic_DNA"/>
</dbReference>
<feature type="transmembrane region" description="Helical" evidence="5">
    <location>
        <begin position="305"/>
        <end position="326"/>
    </location>
</feature>
<dbReference type="GO" id="GO:0035348">
    <property type="term" value="P:acetyl-CoA transmembrane transport"/>
    <property type="evidence" value="ECO:0007669"/>
    <property type="project" value="InterPro"/>
</dbReference>
<dbReference type="Gene3D" id="1.20.1250.20">
    <property type="entry name" value="MFS general substrate transporter like domains"/>
    <property type="match status" value="1"/>
</dbReference>
<dbReference type="Proteomes" id="UP000663855">
    <property type="component" value="Unassembled WGS sequence"/>
</dbReference>
<evidence type="ECO:0000313" key="7">
    <source>
        <dbReference type="EMBL" id="CAF1585185.1"/>
    </source>
</evidence>
<feature type="transmembrane region" description="Helical" evidence="5">
    <location>
        <begin position="248"/>
        <end position="268"/>
    </location>
</feature>
<evidence type="ECO:0000256" key="2">
    <source>
        <dbReference type="ARBA" id="ARBA00022692"/>
    </source>
</evidence>
<dbReference type="OrthoDB" id="6415790at2759"/>
<evidence type="ECO:0000313" key="9">
    <source>
        <dbReference type="Proteomes" id="UP000663834"/>
    </source>
</evidence>
<evidence type="ECO:0008006" key="10">
    <source>
        <dbReference type="Google" id="ProtNLM"/>
    </source>
</evidence>
<dbReference type="AlphaFoldDB" id="A0A815J8G5"/>
<dbReference type="GO" id="GO:0008521">
    <property type="term" value="F:acetyl-CoA transmembrane transporter activity"/>
    <property type="evidence" value="ECO:0007669"/>
    <property type="project" value="InterPro"/>
</dbReference>
<dbReference type="InterPro" id="IPR036259">
    <property type="entry name" value="MFS_trans_sf"/>
</dbReference>
<feature type="transmembrane region" description="Helical" evidence="5">
    <location>
        <begin position="103"/>
        <end position="121"/>
    </location>
</feature>
<feature type="transmembrane region" description="Helical" evidence="5">
    <location>
        <begin position="280"/>
        <end position="298"/>
    </location>
</feature>
<feature type="transmembrane region" description="Helical" evidence="5">
    <location>
        <begin position="377"/>
        <end position="401"/>
    </location>
</feature>
<protein>
    <recommendedName>
        <fullName evidence="10">Acetyl-coenzyme A transporter 1</fullName>
    </recommendedName>
</protein>
<feature type="transmembrane region" description="Helical" evidence="5">
    <location>
        <begin position="338"/>
        <end position="356"/>
    </location>
</feature>
<reference evidence="6" key="1">
    <citation type="submission" date="2021-02" db="EMBL/GenBank/DDBJ databases">
        <authorList>
            <person name="Nowell W R."/>
        </authorList>
    </citation>
    <scope>NUCLEOTIDE SEQUENCE</scope>
</reference>
<dbReference type="Pfam" id="PF13000">
    <property type="entry name" value="Acatn"/>
    <property type="match status" value="2"/>
</dbReference>
<feature type="transmembrane region" description="Helical" evidence="5">
    <location>
        <begin position="78"/>
        <end position="97"/>
    </location>
</feature>
<feature type="transmembrane region" description="Helical" evidence="5">
    <location>
        <begin position="407"/>
        <end position="426"/>
    </location>
</feature>
<comment type="subcellular location">
    <subcellularLocation>
        <location evidence="1">Membrane</location>
        <topology evidence="1">Multi-pass membrane protein</topology>
    </subcellularLocation>
</comment>
<dbReference type="SUPFAM" id="SSF103473">
    <property type="entry name" value="MFS general substrate transporter"/>
    <property type="match status" value="1"/>
</dbReference>
<dbReference type="InterPro" id="IPR024371">
    <property type="entry name" value="AcetylCoA_trans_1-like"/>
</dbReference>
<sequence length="475" mass="54027">MFIRAPIISILVTLVLYILQGVVLGLSTSIPIFLTTAGAKWREQSIYNFVHYPFSFKLVWAPIIDVFYIQRFGRRQTWLLPIQILLGAGLIVLSFYINSFVNYLHVAPLTIFVFFIIFLTASQDICVDGWALTLFETSNVVWQSTSQTMGQTLGRFLGSSFLLTFESANFTNRYIRAPLSLQMQDSGLFTLPHFIRFWGIGFLVVTLIIAFLFREQPPIINDNKKNLKLIDTYLCVLKLFKKKYMLELTFILIISPFGYAATYFMTNIALVDNGMSRETLGLVTMPLVIVKVIVPLILSQTHRPLIWFARLYPPRLLICVLIGIYIYFTSQLVNSPYIFYPILMTLFVVNETIIYAQLVARVGFYAQISEPRIGGTYMTLVSTLGNIGQTVSSSVVLAIASKLPKKHAYSIEVAGCTVLGIFWLLLTWRMMHRLQSLPIQKWYSVNENYISNEISSQETSDVSSSNKDDIVSKIA</sequence>
<name>A0A815J8G5_9BILA</name>
<evidence type="ECO:0000256" key="3">
    <source>
        <dbReference type="ARBA" id="ARBA00022989"/>
    </source>
</evidence>
<dbReference type="Proteomes" id="UP000663834">
    <property type="component" value="Unassembled WGS sequence"/>
</dbReference>
<evidence type="ECO:0000256" key="1">
    <source>
        <dbReference type="ARBA" id="ARBA00004141"/>
    </source>
</evidence>
<keyword evidence="2 5" id="KW-0812">Transmembrane</keyword>
<feature type="transmembrane region" description="Helical" evidence="5">
    <location>
        <begin position="7"/>
        <end position="34"/>
    </location>
</feature>
<dbReference type="PANTHER" id="PTHR12778:SF9">
    <property type="entry name" value="ACETYL-COENZYME A TRANSPORTER 1"/>
    <property type="match status" value="1"/>
</dbReference>